<dbReference type="STRING" id="946078.GA0070622_5469"/>
<protein>
    <submittedName>
        <fullName evidence="4">Alpha/beta hydrolase family protein</fullName>
    </submittedName>
</protein>
<dbReference type="InterPro" id="IPR050261">
    <property type="entry name" value="FrsA_esterase"/>
</dbReference>
<dbReference type="AlphaFoldDB" id="A0A1A9BFU6"/>
<keyword evidence="2" id="KW-0812">Transmembrane</keyword>
<dbReference type="SUPFAM" id="SSF53474">
    <property type="entry name" value="alpha/beta-Hydrolases"/>
    <property type="match status" value="1"/>
</dbReference>
<sequence>MPDPGPAPRRLLAFGAVALLTVVLGALLLVRADAGLDTRRATVAGVPLTEVRAAGGDDGPRPGVVIAHGFAGSARLMRPLADSVARHGGVAVLLDFAGHGANPSRLPGAGRDDQRARALLRHDLDVAVGWLRSRPGVDPDRVVLVGHSMGAGAVTRYAVDHPELARTVAISLPDAGDVPAGWSGNLTLVVGGLEFPDFRRAADQTARGGPPGSRQRVVAPGTEHISVLFAPRTHAAVVAAIPGRPGGPPPAPLTRLAGAGLLLLGLGLGFVPLAAVLLRRPPAPVTAGPPAPIAPGVARPPAPIAPGVARPAAPVAPGAARPGAAWPGRWLVVAVGAAGLGAVLAAPLPTARLPLAVGGHVAVFLLLTGGLLVAAQRWLRPATRAVGRAGRAVGVAAALVGYAVLAVALPLHLGFTSATPVGARWWLLPVVLLCCLAFLLGAELVADGRGGRYAVVGGLGVVVLAVAAVTGLAPGFVLLVVPLFAALVAWQAAWAGVLRRRGAPWWLPALVGAVLLAWPIATTLPLA</sequence>
<keyword evidence="2" id="KW-0472">Membrane</keyword>
<feature type="transmembrane region" description="Helical" evidence="2">
    <location>
        <begin position="425"/>
        <end position="446"/>
    </location>
</feature>
<keyword evidence="4" id="KW-0378">Hydrolase</keyword>
<evidence type="ECO:0000256" key="1">
    <source>
        <dbReference type="ARBA" id="ARBA00008645"/>
    </source>
</evidence>
<dbReference type="Proteomes" id="UP000199558">
    <property type="component" value="Unassembled WGS sequence"/>
</dbReference>
<dbReference type="OrthoDB" id="504769at2"/>
<comment type="similarity">
    <text evidence="1">Belongs to the AB hydrolase superfamily.</text>
</comment>
<feature type="domain" description="Serine aminopeptidase S33" evidence="3">
    <location>
        <begin position="60"/>
        <end position="169"/>
    </location>
</feature>
<dbReference type="InterPro" id="IPR029058">
    <property type="entry name" value="AB_hydrolase_fold"/>
</dbReference>
<dbReference type="InterPro" id="IPR022742">
    <property type="entry name" value="Hydrolase_4"/>
</dbReference>
<keyword evidence="5" id="KW-1185">Reference proteome</keyword>
<dbReference type="PANTHER" id="PTHR22946">
    <property type="entry name" value="DIENELACTONE HYDROLASE DOMAIN-CONTAINING PROTEIN-RELATED"/>
    <property type="match status" value="1"/>
</dbReference>
<evidence type="ECO:0000259" key="3">
    <source>
        <dbReference type="Pfam" id="PF12146"/>
    </source>
</evidence>
<dbReference type="Pfam" id="PF12146">
    <property type="entry name" value="Hydrolase_4"/>
    <property type="match status" value="1"/>
</dbReference>
<evidence type="ECO:0000313" key="4">
    <source>
        <dbReference type="EMBL" id="SBT68370.1"/>
    </source>
</evidence>
<gene>
    <name evidence="4" type="ORF">GA0070622_5469</name>
</gene>
<evidence type="ECO:0000313" key="5">
    <source>
        <dbReference type="Proteomes" id="UP000199558"/>
    </source>
</evidence>
<organism evidence="4 5">
    <name type="scientific">Micromonospora sediminicola</name>
    <dbReference type="NCBI Taxonomy" id="946078"/>
    <lineage>
        <taxon>Bacteria</taxon>
        <taxon>Bacillati</taxon>
        <taxon>Actinomycetota</taxon>
        <taxon>Actinomycetes</taxon>
        <taxon>Micromonosporales</taxon>
        <taxon>Micromonosporaceae</taxon>
        <taxon>Micromonospora</taxon>
    </lineage>
</organism>
<feature type="transmembrane region" description="Helical" evidence="2">
    <location>
        <begin position="453"/>
        <end position="473"/>
    </location>
</feature>
<evidence type="ECO:0000256" key="2">
    <source>
        <dbReference type="SAM" id="Phobius"/>
    </source>
</evidence>
<dbReference type="GO" id="GO:0016787">
    <property type="term" value="F:hydrolase activity"/>
    <property type="evidence" value="ECO:0007669"/>
    <property type="project" value="UniProtKB-KW"/>
</dbReference>
<feature type="transmembrane region" description="Helical" evidence="2">
    <location>
        <begin position="256"/>
        <end position="278"/>
    </location>
</feature>
<accession>A0A1A9BFU6</accession>
<reference evidence="5" key="1">
    <citation type="submission" date="2016-06" db="EMBL/GenBank/DDBJ databases">
        <authorList>
            <person name="Varghese N."/>
            <person name="Submissions Spin"/>
        </authorList>
    </citation>
    <scope>NUCLEOTIDE SEQUENCE [LARGE SCALE GENOMIC DNA]</scope>
    <source>
        <strain evidence="5">DSM 45794</strain>
    </source>
</reference>
<feature type="transmembrane region" description="Helical" evidence="2">
    <location>
        <begin position="479"/>
        <end position="498"/>
    </location>
</feature>
<proteinExistence type="inferred from homology"/>
<dbReference type="EMBL" id="FLRH01000004">
    <property type="protein sequence ID" value="SBT68370.1"/>
    <property type="molecule type" value="Genomic_DNA"/>
</dbReference>
<dbReference type="Gene3D" id="3.40.50.1820">
    <property type="entry name" value="alpha/beta hydrolase"/>
    <property type="match status" value="1"/>
</dbReference>
<name>A0A1A9BFU6_9ACTN</name>
<feature type="transmembrane region" description="Helical" evidence="2">
    <location>
        <begin position="330"/>
        <end position="349"/>
    </location>
</feature>
<dbReference type="RefSeq" id="WP_091580767.1">
    <property type="nucleotide sequence ID" value="NZ_FLRH01000004.1"/>
</dbReference>
<keyword evidence="2" id="KW-1133">Transmembrane helix</keyword>
<feature type="transmembrane region" description="Helical" evidence="2">
    <location>
        <begin position="391"/>
        <end position="413"/>
    </location>
</feature>
<feature type="transmembrane region" description="Helical" evidence="2">
    <location>
        <begin position="505"/>
        <end position="526"/>
    </location>
</feature>
<feature type="transmembrane region" description="Helical" evidence="2">
    <location>
        <begin position="355"/>
        <end position="379"/>
    </location>
</feature>